<dbReference type="Gene3D" id="2.40.50.100">
    <property type="match status" value="1"/>
</dbReference>
<sequence length="215" mass="23246">MGLVTFQHEPPGSSSLLKLSPNARLITILRVFLSTTTHTTETMAARSSIARAARQLTSVARPARPFACRNAPAAPWSKQSFRPFSASAAVWEKKYTQDHEWVELAADGKTFTLGVSNYAANALGDVVFVELPVEDTEFAAHDAIGAVESVKSASDILTPLAGKVIEVNRALEEKPATINKSPEGDGWIAKLELAEGADPNEGLMSTEEYKKFTEE</sequence>
<dbReference type="Proteomes" id="UP000572817">
    <property type="component" value="Unassembled WGS sequence"/>
</dbReference>
<accession>A0A8H4IVH6</accession>
<comment type="subcellular location">
    <subcellularLocation>
        <location evidence="5">Mitochondrion</location>
    </subcellularLocation>
</comment>
<dbReference type="Pfam" id="PF01597">
    <property type="entry name" value="GCV_H"/>
    <property type="match status" value="1"/>
</dbReference>
<evidence type="ECO:0000256" key="2">
    <source>
        <dbReference type="ARBA" id="ARBA00022823"/>
    </source>
</evidence>
<organism evidence="7 8">
    <name type="scientific">Botryosphaeria dothidea</name>
    <dbReference type="NCBI Taxonomy" id="55169"/>
    <lineage>
        <taxon>Eukaryota</taxon>
        <taxon>Fungi</taxon>
        <taxon>Dikarya</taxon>
        <taxon>Ascomycota</taxon>
        <taxon>Pezizomycotina</taxon>
        <taxon>Dothideomycetes</taxon>
        <taxon>Dothideomycetes incertae sedis</taxon>
        <taxon>Botryosphaeriales</taxon>
        <taxon>Botryosphaeriaceae</taxon>
        <taxon>Botryosphaeria</taxon>
    </lineage>
</organism>
<feature type="domain" description="Lipoyl-binding" evidence="6">
    <location>
        <begin position="110"/>
        <end position="192"/>
    </location>
</feature>
<keyword evidence="2 4" id="KW-0450">Lipoyl</keyword>
<dbReference type="GO" id="GO:0009249">
    <property type="term" value="P:protein lipoylation"/>
    <property type="evidence" value="ECO:0007669"/>
    <property type="project" value="TreeGrafter"/>
</dbReference>
<dbReference type="InterPro" id="IPR002930">
    <property type="entry name" value="GCV_H"/>
</dbReference>
<dbReference type="NCBIfam" id="TIGR00527">
    <property type="entry name" value="gcvH"/>
    <property type="match status" value="1"/>
</dbReference>
<dbReference type="OrthoDB" id="10264154at2759"/>
<keyword evidence="8" id="KW-1185">Reference proteome</keyword>
<gene>
    <name evidence="7" type="ORF">GTA08_BOTSDO04301</name>
</gene>
<proteinExistence type="inferred from homology"/>
<evidence type="ECO:0000256" key="3">
    <source>
        <dbReference type="ARBA" id="ARBA00022946"/>
    </source>
</evidence>
<keyword evidence="5" id="KW-0496">Mitochondrion</keyword>
<dbReference type="EMBL" id="WWBZ02000022">
    <property type="protein sequence ID" value="KAF4308375.1"/>
    <property type="molecule type" value="Genomic_DNA"/>
</dbReference>
<evidence type="ECO:0000313" key="8">
    <source>
        <dbReference type="Proteomes" id="UP000572817"/>
    </source>
</evidence>
<keyword evidence="3 5" id="KW-0809">Transit peptide</keyword>
<dbReference type="CDD" id="cd06848">
    <property type="entry name" value="GCS_H"/>
    <property type="match status" value="1"/>
</dbReference>
<dbReference type="GO" id="GO:0005739">
    <property type="term" value="C:mitochondrion"/>
    <property type="evidence" value="ECO:0007669"/>
    <property type="project" value="UniProtKB-SubCell"/>
</dbReference>
<name>A0A8H4IVH6_9PEZI</name>
<feature type="modified residue" description="N6-lipoyllysine" evidence="4">
    <location>
        <position position="151"/>
    </location>
</feature>
<comment type="function">
    <text evidence="5">The H protein shuttles the methylamine group of glycine from the P protein to the T protein.</text>
</comment>
<dbReference type="HAMAP" id="MF_00272">
    <property type="entry name" value="GcvH"/>
    <property type="match status" value="1"/>
</dbReference>
<dbReference type="PROSITE" id="PS00189">
    <property type="entry name" value="LIPOYL"/>
    <property type="match status" value="1"/>
</dbReference>
<dbReference type="GO" id="GO:0005960">
    <property type="term" value="C:glycine cleavage complex"/>
    <property type="evidence" value="ECO:0007669"/>
    <property type="project" value="UniProtKB-UniRule"/>
</dbReference>
<reference evidence="7" key="1">
    <citation type="submission" date="2020-04" db="EMBL/GenBank/DDBJ databases">
        <title>Genome Assembly and Annotation of Botryosphaeria dothidea sdau 11-99, a Latent Pathogen of Apple Fruit Ring Rot in China.</title>
        <authorList>
            <person name="Yu C."/>
            <person name="Diao Y."/>
            <person name="Lu Q."/>
            <person name="Zhao J."/>
            <person name="Cui S."/>
            <person name="Peng C."/>
            <person name="He B."/>
            <person name="Liu H."/>
        </authorList>
    </citation>
    <scope>NUCLEOTIDE SEQUENCE [LARGE SCALE GENOMIC DNA]</scope>
    <source>
        <strain evidence="7">Sdau11-99</strain>
    </source>
</reference>
<dbReference type="InterPro" id="IPR000089">
    <property type="entry name" value="Biotin_lipoyl"/>
</dbReference>
<evidence type="ECO:0000256" key="1">
    <source>
        <dbReference type="ARBA" id="ARBA00009249"/>
    </source>
</evidence>
<comment type="caution">
    <text evidence="7">The sequence shown here is derived from an EMBL/GenBank/DDBJ whole genome shotgun (WGS) entry which is preliminary data.</text>
</comment>
<comment type="similarity">
    <text evidence="1 5">Belongs to the GcvH family.</text>
</comment>
<comment type="subunit">
    <text evidence="5">The glycine cleavage system is composed of four proteins: P, T, L and H.</text>
</comment>
<dbReference type="PROSITE" id="PS50968">
    <property type="entry name" value="BIOTINYL_LIPOYL"/>
    <property type="match status" value="1"/>
</dbReference>
<evidence type="ECO:0000313" key="7">
    <source>
        <dbReference type="EMBL" id="KAF4308375.1"/>
    </source>
</evidence>
<dbReference type="PANTHER" id="PTHR11715:SF3">
    <property type="entry name" value="GLYCINE CLEAVAGE SYSTEM H PROTEIN-RELATED"/>
    <property type="match status" value="1"/>
</dbReference>
<evidence type="ECO:0000256" key="5">
    <source>
        <dbReference type="RuleBase" id="RU364055"/>
    </source>
</evidence>
<dbReference type="InterPro" id="IPR017453">
    <property type="entry name" value="GCV_H_sub"/>
</dbReference>
<dbReference type="InterPro" id="IPR033753">
    <property type="entry name" value="GCV_H/Fam206"/>
</dbReference>
<dbReference type="AlphaFoldDB" id="A0A8H4IVH6"/>
<dbReference type="GO" id="GO:0019464">
    <property type="term" value="P:glycine decarboxylation via glycine cleavage system"/>
    <property type="evidence" value="ECO:0007669"/>
    <property type="project" value="UniProtKB-UniRule"/>
</dbReference>
<dbReference type="InterPro" id="IPR011053">
    <property type="entry name" value="Single_hybrid_motif"/>
</dbReference>
<dbReference type="NCBIfam" id="NF002270">
    <property type="entry name" value="PRK01202.1"/>
    <property type="match status" value="1"/>
</dbReference>
<evidence type="ECO:0000256" key="4">
    <source>
        <dbReference type="PIRSR" id="PIRSR617453-50"/>
    </source>
</evidence>
<evidence type="ECO:0000259" key="6">
    <source>
        <dbReference type="PROSITE" id="PS50968"/>
    </source>
</evidence>
<comment type="cofactor">
    <cofactor evidence="5">
        <name>(R)-lipoate</name>
        <dbReference type="ChEBI" id="CHEBI:83088"/>
    </cofactor>
    <text evidence="5">Binds 1 lipoyl cofactor covalently.</text>
</comment>
<dbReference type="PANTHER" id="PTHR11715">
    <property type="entry name" value="GLYCINE CLEAVAGE SYSTEM H PROTEIN"/>
    <property type="match status" value="1"/>
</dbReference>
<dbReference type="SUPFAM" id="SSF51230">
    <property type="entry name" value="Single hybrid motif"/>
    <property type="match status" value="1"/>
</dbReference>
<dbReference type="InterPro" id="IPR003016">
    <property type="entry name" value="2-oxoA_DH_lipoyl-BS"/>
</dbReference>
<protein>
    <recommendedName>
        <fullName evidence="5">Glycine cleavage system H protein</fullName>
    </recommendedName>
</protein>